<evidence type="ECO:0000259" key="1">
    <source>
        <dbReference type="Pfam" id="PF12680"/>
    </source>
</evidence>
<organism evidence="2 3">
    <name type="scientific">Streptantibioticus ferralitis</name>
    <dbReference type="NCBI Taxonomy" id="236510"/>
    <lineage>
        <taxon>Bacteria</taxon>
        <taxon>Bacillati</taxon>
        <taxon>Actinomycetota</taxon>
        <taxon>Actinomycetes</taxon>
        <taxon>Kitasatosporales</taxon>
        <taxon>Streptomycetaceae</taxon>
        <taxon>Streptantibioticus</taxon>
    </lineage>
</organism>
<evidence type="ECO:0000313" key="3">
    <source>
        <dbReference type="Proteomes" id="UP001220022"/>
    </source>
</evidence>
<dbReference type="RefSeq" id="WP_275823200.1">
    <property type="nucleotide sequence ID" value="NZ_BAAANM010000055.1"/>
</dbReference>
<gene>
    <name evidence="2" type="ORF">P2L57_39065</name>
</gene>
<dbReference type="EMBL" id="JARHTQ010000062">
    <property type="protein sequence ID" value="MDF2261502.1"/>
    <property type="molecule type" value="Genomic_DNA"/>
</dbReference>
<comment type="caution">
    <text evidence="2">The sequence shown here is derived from an EMBL/GenBank/DDBJ whole genome shotgun (WGS) entry which is preliminary data.</text>
</comment>
<dbReference type="InterPro" id="IPR032710">
    <property type="entry name" value="NTF2-like_dom_sf"/>
</dbReference>
<reference evidence="2 3" key="1">
    <citation type="submission" date="2023-03" db="EMBL/GenBank/DDBJ databases">
        <title>Draft genome sequence of type strain Streptomyces ferralitis JCM 14344.</title>
        <authorList>
            <person name="Klaysubun C."/>
            <person name="Duangmal K."/>
        </authorList>
    </citation>
    <scope>NUCLEOTIDE SEQUENCE [LARGE SCALE GENOMIC DNA]</scope>
    <source>
        <strain evidence="2 3">JCM 14344</strain>
    </source>
</reference>
<dbReference type="Pfam" id="PF12680">
    <property type="entry name" value="SnoaL_2"/>
    <property type="match status" value="1"/>
</dbReference>
<proteinExistence type="predicted"/>
<evidence type="ECO:0000313" key="2">
    <source>
        <dbReference type="EMBL" id="MDF2261502.1"/>
    </source>
</evidence>
<dbReference type="Gene3D" id="3.10.450.50">
    <property type="match status" value="1"/>
</dbReference>
<dbReference type="InterPro" id="IPR037401">
    <property type="entry name" value="SnoaL-like"/>
</dbReference>
<keyword evidence="3" id="KW-1185">Reference proteome</keyword>
<dbReference type="SUPFAM" id="SSF54427">
    <property type="entry name" value="NTF2-like"/>
    <property type="match status" value="1"/>
</dbReference>
<dbReference type="Proteomes" id="UP001220022">
    <property type="component" value="Unassembled WGS sequence"/>
</dbReference>
<feature type="domain" description="SnoaL-like" evidence="1">
    <location>
        <begin position="14"/>
        <end position="113"/>
    </location>
</feature>
<sequence>MMTSSSTLPPWFSRALDSLWAGDLDGFTSIFAPDALYEIPFTPAGPVRLEGREEIDTFMRGLLDGGRLRYGSLTEVRAYETGDDLIVEAVARHHRSADGSPLDLSYIWFVTRRGVCQLNG</sequence>
<accession>A0ABT5ZCD3</accession>
<name>A0ABT5ZCD3_9ACTN</name>
<protein>
    <submittedName>
        <fullName evidence="2">Nuclear transport factor 2 family protein</fullName>
    </submittedName>
</protein>